<gene>
    <name evidence="3" type="primary">immR</name>
    <name evidence="3" type="ORF">NCTC10172_00773</name>
</gene>
<dbReference type="PANTHER" id="PTHR46558">
    <property type="entry name" value="TRACRIPTIONAL REGULATORY PROTEIN-RELATED-RELATED"/>
    <property type="match status" value="1"/>
</dbReference>
<keyword evidence="1" id="KW-0238">DNA-binding</keyword>
<dbReference type="STRING" id="1408416.GCA_000702765_00211"/>
<dbReference type="KEGG" id="ahk:NCTC10172_00773"/>
<evidence type="ECO:0000256" key="1">
    <source>
        <dbReference type="ARBA" id="ARBA00023125"/>
    </source>
</evidence>
<evidence type="ECO:0000313" key="3">
    <source>
        <dbReference type="EMBL" id="VEU82750.1"/>
    </source>
</evidence>
<reference evidence="3 4" key="1">
    <citation type="submission" date="2019-01" db="EMBL/GenBank/DDBJ databases">
        <authorList>
            <consortium name="Pathogen Informatics"/>
        </authorList>
    </citation>
    <scope>NUCLEOTIDE SEQUENCE [LARGE SCALE GENOMIC DNA]</scope>
    <source>
        <strain evidence="3 4">NCTC10172</strain>
    </source>
</reference>
<dbReference type="SUPFAM" id="SSF47413">
    <property type="entry name" value="lambda repressor-like DNA-binding domains"/>
    <property type="match status" value="1"/>
</dbReference>
<dbReference type="InterPro" id="IPR010982">
    <property type="entry name" value="Lambda_DNA-bd_dom_sf"/>
</dbReference>
<dbReference type="PROSITE" id="PS50943">
    <property type="entry name" value="HTH_CROC1"/>
    <property type="match status" value="1"/>
</dbReference>
<dbReference type="InterPro" id="IPR001387">
    <property type="entry name" value="Cro/C1-type_HTH"/>
</dbReference>
<dbReference type="GO" id="GO:0003677">
    <property type="term" value="F:DNA binding"/>
    <property type="evidence" value="ECO:0007669"/>
    <property type="project" value="UniProtKB-KW"/>
</dbReference>
<dbReference type="AlphaFoldDB" id="A0A449BK07"/>
<organism evidence="3 4">
    <name type="scientific">Acholeplasma hippikon</name>
    <dbReference type="NCBI Taxonomy" id="264636"/>
    <lineage>
        <taxon>Bacteria</taxon>
        <taxon>Bacillati</taxon>
        <taxon>Mycoplasmatota</taxon>
        <taxon>Mollicutes</taxon>
        <taxon>Acholeplasmatales</taxon>
        <taxon>Acholeplasmataceae</taxon>
        <taxon>Acholeplasma</taxon>
    </lineage>
</organism>
<dbReference type="PANTHER" id="PTHR46558:SF11">
    <property type="entry name" value="HTH-TYPE TRANSCRIPTIONAL REGULATOR XRE"/>
    <property type="match status" value="1"/>
</dbReference>
<protein>
    <submittedName>
        <fullName evidence="3">HTH-type transcriptional regulator immR</fullName>
    </submittedName>
</protein>
<dbReference type="Gene3D" id="1.10.260.40">
    <property type="entry name" value="lambda repressor-like DNA-binding domains"/>
    <property type="match status" value="1"/>
</dbReference>
<dbReference type="CDD" id="cd00093">
    <property type="entry name" value="HTH_XRE"/>
    <property type="match status" value="1"/>
</dbReference>
<dbReference type="EMBL" id="LR215050">
    <property type="protein sequence ID" value="VEU82750.1"/>
    <property type="molecule type" value="Genomic_DNA"/>
</dbReference>
<dbReference type="Proteomes" id="UP000290909">
    <property type="component" value="Chromosome"/>
</dbReference>
<keyword evidence="4" id="KW-1185">Reference proteome</keyword>
<proteinExistence type="predicted"/>
<feature type="domain" description="HTH cro/C1-type" evidence="2">
    <location>
        <begin position="7"/>
        <end position="61"/>
    </location>
</feature>
<accession>A0A449BK07</accession>
<evidence type="ECO:0000313" key="4">
    <source>
        <dbReference type="Proteomes" id="UP000290909"/>
    </source>
</evidence>
<name>A0A449BK07_9MOLU</name>
<dbReference type="Pfam" id="PF01381">
    <property type="entry name" value="HTH_3"/>
    <property type="match status" value="1"/>
</dbReference>
<evidence type="ECO:0000259" key="2">
    <source>
        <dbReference type="PROSITE" id="PS50943"/>
    </source>
</evidence>
<dbReference type="SMART" id="SM00530">
    <property type="entry name" value="HTH_XRE"/>
    <property type="match status" value="1"/>
</dbReference>
<sequence>MKYKVKIQELRKEKGLSQQELADKLNISQMMISKYENKSIDPSLERLVEIASILDVSLDELVEFNKIHDKYSKEIKNKW</sequence>